<dbReference type="GeneID" id="63760610"/>
<dbReference type="STRING" id="1036612.A0A1L9TUF8"/>
<name>A0A1L9TUF8_9EURO</name>
<dbReference type="EMBL" id="KV878583">
    <property type="protein sequence ID" value="OJJ63015.1"/>
    <property type="molecule type" value="Genomic_DNA"/>
</dbReference>
<evidence type="ECO:0000256" key="2">
    <source>
        <dbReference type="SAM" id="SignalP"/>
    </source>
</evidence>
<keyword evidence="4" id="KW-1185">Reference proteome</keyword>
<proteinExistence type="predicted"/>
<keyword evidence="2" id="KW-0732">Signal</keyword>
<dbReference type="VEuPathDB" id="FungiDB:ASPSYDRAFT_28623"/>
<accession>A0A1L9TUF8</accession>
<organism evidence="3 4">
    <name type="scientific">Aspergillus sydowii CBS 593.65</name>
    <dbReference type="NCBI Taxonomy" id="1036612"/>
    <lineage>
        <taxon>Eukaryota</taxon>
        <taxon>Fungi</taxon>
        <taxon>Dikarya</taxon>
        <taxon>Ascomycota</taxon>
        <taxon>Pezizomycotina</taxon>
        <taxon>Eurotiomycetes</taxon>
        <taxon>Eurotiomycetidae</taxon>
        <taxon>Eurotiales</taxon>
        <taxon>Aspergillaceae</taxon>
        <taxon>Aspergillus</taxon>
        <taxon>Aspergillus subgen. Nidulantes</taxon>
    </lineage>
</organism>
<reference evidence="4" key="1">
    <citation type="journal article" date="2017" name="Genome Biol.">
        <title>Comparative genomics reveals high biological diversity and specific adaptations in the industrially and medically important fungal genus Aspergillus.</title>
        <authorList>
            <person name="de Vries R.P."/>
            <person name="Riley R."/>
            <person name="Wiebenga A."/>
            <person name="Aguilar-Osorio G."/>
            <person name="Amillis S."/>
            <person name="Uchima C.A."/>
            <person name="Anderluh G."/>
            <person name="Asadollahi M."/>
            <person name="Askin M."/>
            <person name="Barry K."/>
            <person name="Battaglia E."/>
            <person name="Bayram O."/>
            <person name="Benocci T."/>
            <person name="Braus-Stromeyer S.A."/>
            <person name="Caldana C."/>
            <person name="Canovas D."/>
            <person name="Cerqueira G.C."/>
            <person name="Chen F."/>
            <person name="Chen W."/>
            <person name="Choi C."/>
            <person name="Clum A."/>
            <person name="Dos Santos R.A."/>
            <person name="Damasio A.R."/>
            <person name="Diallinas G."/>
            <person name="Emri T."/>
            <person name="Fekete E."/>
            <person name="Flipphi M."/>
            <person name="Freyberg S."/>
            <person name="Gallo A."/>
            <person name="Gournas C."/>
            <person name="Habgood R."/>
            <person name="Hainaut M."/>
            <person name="Harispe M.L."/>
            <person name="Henrissat B."/>
            <person name="Hilden K.S."/>
            <person name="Hope R."/>
            <person name="Hossain A."/>
            <person name="Karabika E."/>
            <person name="Karaffa L."/>
            <person name="Karanyi Z."/>
            <person name="Krasevec N."/>
            <person name="Kuo A."/>
            <person name="Kusch H."/>
            <person name="LaButti K."/>
            <person name="Lagendijk E.L."/>
            <person name="Lapidus A."/>
            <person name="Levasseur A."/>
            <person name="Lindquist E."/>
            <person name="Lipzen A."/>
            <person name="Logrieco A.F."/>
            <person name="MacCabe A."/>
            <person name="Maekelae M.R."/>
            <person name="Malavazi I."/>
            <person name="Melin P."/>
            <person name="Meyer V."/>
            <person name="Mielnichuk N."/>
            <person name="Miskei M."/>
            <person name="Molnar A.P."/>
            <person name="Mule G."/>
            <person name="Ngan C.Y."/>
            <person name="Orejas M."/>
            <person name="Orosz E."/>
            <person name="Ouedraogo J.P."/>
            <person name="Overkamp K.M."/>
            <person name="Park H.-S."/>
            <person name="Perrone G."/>
            <person name="Piumi F."/>
            <person name="Punt P.J."/>
            <person name="Ram A.F."/>
            <person name="Ramon A."/>
            <person name="Rauscher S."/>
            <person name="Record E."/>
            <person name="Riano-Pachon D.M."/>
            <person name="Robert V."/>
            <person name="Roehrig J."/>
            <person name="Ruller R."/>
            <person name="Salamov A."/>
            <person name="Salih N.S."/>
            <person name="Samson R.A."/>
            <person name="Sandor E."/>
            <person name="Sanguinetti M."/>
            <person name="Schuetze T."/>
            <person name="Sepcic K."/>
            <person name="Shelest E."/>
            <person name="Sherlock G."/>
            <person name="Sophianopoulou V."/>
            <person name="Squina F.M."/>
            <person name="Sun H."/>
            <person name="Susca A."/>
            <person name="Todd R.B."/>
            <person name="Tsang A."/>
            <person name="Unkles S.E."/>
            <person name="van de Wiele N."/>
            <person name="van Rossen-Uffink D."/>
            <person name="Oliveira J.V."/>
            <person name="Vesth T.C."/>
            <person name="Visser J."/>
            <person name="Yu J.-H."/>
            <person name="Zhou M."/>
            <person name="Andersen M.R."/>
            <person name="Archer D.B."/>
            <person name="Baker S.E."/>
            <person name="Benoit I."/>
            <person name="Brakhage A.A."/>
            <person name="Braus G.H."/>
            <person name="Fischer R."/>
            <person name="Frisvad J.C."/>
            <person name="Goldman G.H."/>
            <person name="Houbraken J."/>
            <person name="Oakley B."/>
            <person name="Pocsi I."/>
            <person name="Scazzocchio C."/>
            <person name="Seiboth B."/>
            <person name="vanKuyk P.A."/>
            <person name="Wortman J."/>
            <person name="Dyer P.S."/>
            <person name="Grigoriev I.V."/>
        </authorList>
    </citation>
    <scope>NUCLEOTIDE SEQUENCE [LARGE SCALE GENOMIC DNA]</scope>
    <source>
        <strain evidence="4">CBS 593.65</strain>
    </source>
</reference>
<feature type="signal peptide" evidence="2">
    <location>
        <begin position="1"/>
        <end position="17"/>
    </location>
</feature>
<gene>
    <name evidence="3" type="ORF">ASPSYDRAFT_28623</name>
</gene>
<feature type="chain" id="PRO_5013086715" description="F-box domain-containing protein" evidence="2">
    <location>
        <begin position="18"/>
        <end position="388"/>
    </location>
</feature>
<dbReference type="AlphaFoldDB" id="A0A1L9TUF8"/>
<dbReference type="OrthoDB" id="4358152at2759"/>
<evidence type="ECO:0000256" key="1">
    <source>
        <dbReference type="SAM" id="MobiDB-lite"/>
    </source>
</evidence>
<protein>
    <recommendedName>
        <fullName evidence="5">F-box domain-containing protein</fullName>
    </recommendedName>
</protein>
<dbReference type="Proteomes" id="UP000184356">
    <property type="component" value="Unassembled WGS sequence"/>
</dbReference>
<feature type="region of interest" description="Disordered" evidence="1">
    <location>
        <begin position="155"/>
        <end position="192"/>
    </location>
</feature>
<dbReference type="RefSeq" id="XP_040706821.1">
    <property type="nucleotide sequence ID" value="XM_040844537.1"/>
</dbReference>
<evidence type="ECO:0000313" key="3">
    <source>
        <dbReference type="EMBL" id="OJJ63015.1"/>
    </source>
</evidence>
<evidence type="ECO:0008006" key="5">
    <source>
        <dbReference type="Google" id="ProtNLM"/>
    </source>
</evidence>
<evidence type="ECO:0000313" key="4">
    <source>
        <dbReference type="Proteomes" id="UP000184356"/>
    </source>
</evidence>
<sequence length="388" mass="44489">MDPFARLPWFILKSVLSSLPDLFSLHSLYCASPGVAVFLSEHNDLFAQIVDAIMARPARESGLLPYIQDLMRLVVLVWSPNAHSYAEIPESIQYAGEQSARPQLPILKEIPLSTPSPVLFSLLDLFMGLRRVAHKCFHSMIDRCLQLPVEHLPPRDSRTKGKGMRPGRYLSHGKPTDRSQRPQGIPYVPVDTGPPTRLEEQRLLGCLLCVIFFYDLRESSGIPEIWRHIEALLATDVEEFWATFEPSNWSLREQLSTILLWLDEQAGGREQISSWLRSVACSSEDIHCCGYYVLVTDDPEVWDESQTMPGESHAFSHLWNSRILNHSPIRCMDFSMVRPYGLVFWETDRLEALGYPVRGNPMPCWFALSSILSEQDWREIIRQQHIHH</sequence>